<evidence type="ECO:0000259" key="2">
    <source>
        <dbReference type="PROSITE" id="PS50174"/>
    </source>
</evidence>
<feature type="region of interest" description="Disordered" evidence="1">
    <location>
        <begin position="215"/>
        <end position="235"/>
    </location>
</feature>
<dbReference type="GO" id="GO:0003676">
    <property type="term" value="F:nucleic acid binding"/>
    <property type="evidence" value="ECO:0007669"/>
    <property type="project" value="InterPro"/>
</dbReference>
<dbReference type="InterPro" id="IPR000467">
    <property type="entry name" value="G_patch_dom"/>
</dbReference>
<accession>K8E8T4</accession>
<evidence type="ECO:0000256" key="1">
    <source>
        <dbReference type="SAM" id="MobiDB-lite"/>
    </source>
</evidence>
<dbReference type="OrthoDB" id="4822at2759"/>
<dbReference type="AlphaFoldDB" id="K8E8T4"/>
<feature type="domain" description="G-patch" evidence="2">
    <location>
        <begin position="282"/>
        <end position="324"/>
    </location>
</feature>
<evidence type="ECO:0000313" key="3">
    <source>
        <dbReference type="EMBL" id="CCO13979.1"/>
    </source>
</evidence>
<sequence length="324" mass="37284">MSTTDESDDDKFGILGDQTDSEARREPDWQWSTGRNDNSLVNKKAKKRFIIPGEKKQMKKLHMARLREERAERKISRRKEKQGAVNNSGEGDNKDNMRWIERVRRDFEALAQLESEPSLSDGGEEESYLIFTDVSRTHAKLVKALALRYRLEQTTNTKEDTLIIKRTRDSYIPEPNSKERAEIDDICTPIMSREEYLNSPERMERLRLRKIRHAADSTNQTKKESKKSMFRRKKDEKLPSFSTSVDFVPSTGTDVDTNTTRSKKLVDAVEIEQSSARFAKFANDISRKMMEKMGFSGRGLGPKEDGIKTPIDVTQRKKNLGLGA</sequence>
<feature type="compositionally biased region" description="Basic and acidic residues" evidence="1">
    <location>
        <begin position="221"/>
        <end position="235"/>
    </location>
</feature>
<dbReference type="PROSITE" id="PS50174">
    <property type="entry name" value="G_PATCH"/>
    <property type="match status" value="1"/>
</dbReference>
<feature type="region of interest" description="Disordered" evidence="1">
    <location>
        <begin position="1"/>
        <end position="37"/>
    </location>
</feature>
<keyword evidence="4" id="KW-1185">Reference proteome</keyword>
<organism evidence="3 4">
    <name type="scientific">Bathycoccus prasinos</name>
    <dbReference type="NCBI Taxonomy" id="41875"/>
    <lineage>
        <taxon>Eukaryota</taxon>
        <taxon>Viridiplantae</taxon>
        <taxon>Chlorophyta</taxon>
        <taxon>Mamiellophyceae</taxon>
        <taxon>Mamiellales</taxon>
        <taxon>Bathycoccaceae</taxon>
        <taxon>Bathycoccus</taxon>
    </lineage>
</organism>
<dbReference type="RefSeq" id="XP_007515100.1">
    <property type="nucleotide sequence ID" value="XM_007515038.1"/>
</dbReference>
<dbReference type="STRING" id="41875.K8E8T4"/>
<dbReference type="Proteomes" id="UP000198341">
    <property type="component" value="Chromosome 1"/>
</dbReference>
<dbReference type="KEGG" id="bpg:Bathy01g07330"/>
<evidence type="ECO:0000313" key="4">
    <source>
        <dbReference type="Proteomes" id="UP000198341"/>
    </source>
</evidence>
<dbReference type="SMART" id="SM00443">
    <property type="entry name" value="G_patch"/>
    <property type="match status" value="1"/>
</dbReference>
<dbReference type="Pfam" id="PF01585">
    <property type="entry name" value="G-patch"/>
    <property type="match status" value="1"/>
</dbReference>
<dbReference type="EMBL" id="FO082278">
    <property type="protein sequence ID" value="CCO13979.1"/>
    <property type="molecule type" value="Genomic_DNA"/>
</dbReference>
<gene>
    <name evidence="3" type="ORF">Bathy01g07330</name>
</gene>
<protein>
    <submittedName>
        <fullName evidence="3">Unnamed protein product</fullName>
    </submittedName>
</protein>
<dbReference type="GeneID" id="19018467"/>
<reference evidence="3 4" key="1">
    <citation type="submission" date="2011-10" db="EMBL/GenBank/DDBJ databases">
        <authorList>
            <person name="Genoscope - CEA"/>
        </authorList>
    </citation>
    <scope>NUCLEOTIDE SEQUENCE [LARGE SCALE GENOMIC DNA]</scope>
    <source>
        <strain evidence="3 4">RCC 1105</strain>
    </source>
</reference>
<proteinExistence type="predicted"/>
<feature type="region of interest" description="Disordered" evidence="1">
    <location>
        <begin position="294"/>
        <end position="324"/>
    </location>
</feature>
<name>K8E8T4_9CHLO</name>
<feature type="region of interest" description="Disordered" evidence="1">
    <location>
        <begin position="69"/>
        <end position="94"/>
    </location>
</feature>